<reference evidence="1 2" key="1">
    <citation type="submission" date="2020-05" db="EMBL/GenBank/DDBJ databases">
        <authorList>
            <person name="Campoy J."/>
            <person name="Schneeberger K."/>
            <person name="Spophaly S."/>
        </authorList>
    </citation>
    <scope>NUCLEOTIDE SEQUENCE [LARGE SCALE GENOMIC DNA]</scope>
    <source>
        <strain evidence="1">PruArmRojPasFocal</strain>
    </source>
</reference>
<evidence type="ECO:0000313" key="1">
    <source>
        <dbReference type="EMBL" id="CAB4272375.1"/>
    </source>
</evidence>
<sequence>MQSFLPPAFCASPGLNMPLVLHSGSTPGLTTTRIDAIPASIKTLVLHSDQCAFFNGVAYWIMFKEKDATDHCLLSFDTDSESNRDFRAGNDYIDMWVLQEKSFKKLLTVYLPGKWSFYPLAITMSNELLVGYPCGIYLCSYNLETKQVTETRIKLAVDCYNNYNTHTYVESLVLLRE</sequence>
<organism evidence="1 2">
    <name type="scientific">Prunus armeniaca</name>
    <name type="common">Apricot</name>
    <name type="synonym">Armeniaca vulgaris</name>
    <dbReference type="NCBI Taxonomy" id="36596"/>
    <lineage>
        <taxon>Eukaryota</taxon>
        <taxon>Viridiplantae</taxon>
        <taxon>Streptophyta</taxon>
        <taxon>Embryophyta</taxon>
        <taxon>Tracheophyta</taxon>
        <taxon>Spermatophyta</taxon>
        <taxon>Magnoliopsida</taxon>
        <taxon>eudicotyledons</taxon>
        <taxon>Gunneridae</taxon>
        <taxon>Pentapetalae</taxon>
        <taxon>rosids</taxon>
        <taxon>fabids</taxon>
        <taxon>Rosales</taxon>
        <taxon>Rosaceae</taxon>
        <taxon>Amygdaloideae</taxon>
        <taxon>Amygdaleae</taxon>
        <taxon>Prunus</taxon>
    </lineage>
</organism>
<name>A0A6J5UB68_PRUAR</name>
<dbReference type="Proteomes" id="UP000507222">
    <property type="component" value="Unassembled WGS sequence"/>
</dbReference>
<dbReference type="EMBL" id="CAEKDK010000003">
    <property type="protein sequence ID" value="CAB4272375.1"/>
    <property type="molecule type" value="Genomic_DNA"/>
</dbReference>
<accession>A0A6J5UB68</accession>
<protein>
    <recommendedName>
        <fullName evidence="3">F-box associated domain-containing protein</fullName>
    </recommendedName>
</protein>
<evidence type="ECO:0008006" key="3">
    <source>
        <dbReference type="Google" id="ProtNLM"/>
    </source>
</evidence>
<proteinExistence type="predicted"/>
<evidence type="ECO:0000313" key="2">
    <source>
        <dbReference type="Proteomes" id="UP000507222"/>
    </source>
</evidence>
<dbReference type="AlphaFoldDB" id="A0A6J5UB68"/>
<gene>
    <name evidence="1" type="ORF">CURHAP_LOCUS18963</name>
</gene>